<dbReference type="PROSITE" id="PS00552">
    <property type="entry name" value="HTH_MERR_1"/>
    <property type="match status" value="1"/>
</dbReference>
<name>A0A1V4EQF0_9BACL</name>
<protein>
    <recommendedName>
        <fullName evidence="2">HTH merR-type domain-containing protein</fullName>
    </recommendedName>
</protein>
<dbReference type="PANTHER" id="PTHR30204:SF90">
    <property type="entry name" value="HTH-TYPE TRANSCRIPTIONAL ACTIVATOR MTA"/>
    <property type="match status" value="1"/>
</dbReference>
<dbReference type="EMBL" id="MWPS01000048">
    <property type="protein sequence ID" value="OPG14868.1"/>
    <property type="molecule type" value="Genomic_DNA"/>
</dbReference>
<evidence type="ECO:0000313" key="4">
    <source>
        <dbReference type="Proteomes" id="UP000190229"/>
    </source>
</evidence>
<dbReference type="SUPFAM" id="SSF46955">
    <property type="entry name" value="Putative DNA-binding domain"/>
    <property type="match status" value="1"/>
</dbReference>
<dbReference type="SMART" id="SM00422">
    <property type="entry name" value="HTH_MERR"/>
    <property type="match status" value="1"/>
</dbReference>
<organism evidence="3 4">
    <name type="scientific">Ferroacidibacillus organovorans</name>
    <dbReference type="NCBI Taxonomy" id="1765683"/>
    <lineage>
        <taxon>Bacteria</taxon>
        <taxon>Bacillati</taxon>
        <taxon>Bacillota</taxon>
        <taxon>Bacilli</taxon>
        <taxon>Bacillales</taxon>
        <taxon>Alicyclobacillaceae</taxon>
        <taxon>Ferroacidibacillus</taxon>
    </lineage>
</organism>
<dbReference type="Proteomes" id="UP000190229">
    <property type="component" value="Unassembled WGS sequence"/>
</dbReference>
<dbReference type="GO" id="GO:0003677">
    <property type="term" value="F:DNA binding"/>
    <property type="evidence" value="ECO:0007669"/>
    <property type="project" value="UniProtKB-KW"/>
</dbReference>
<dbReference type="Gene3D" id="1.10.1660.10">
    <property type="match status" value="1"/>
</dbReference>
<evidence type="ECO:0000256" key="1">
    <source>
        <dbReference type="ARBA" id="ARBA00023125"/>
    </source>
</evidence>
<feature type="non-terminal residue" evidence="3">
    <location>
        <position position="86"/>
    </location>
</feature>
<dbReference type="InterPro" id="IPR000551">
    <property type="entry name" value="MerR-type_HTH_dom"/>
</dbReference>
<dbReference type="RefSeq" id="WP_143216277.1">
    <property type="nucleotide sequence ID" value="NZ_MWPS01000048.1"/>
</dbReference>
<dbReference type="PROSITE" id="PS50937">
    <property type="entry name" value="HTH_MERR_2"/>
    <property type="match status" value="1"/>
</dbReference>
<keyword evidence="4" id="KW-1185">Reference proteome</keyword>
<dbReference type="PANTHER" id="PTHR30204">
    <property type="entry name" value="REDOX-CYCLING DRUG-SENSING TRANSCRIPTIONAL ACTIVATOR SOXR"/>
    <property type="match status" value="1"/>
</dbReference>
<sequence>MAEKERWKVGELAKLTGITIRALHHYDQIGLLVPFLHSGAGHRLYSGKDIARLQQIISLKLIFDSAPVTARVRRPYFALQHKKPRS</sequence>
<feature type="domain" description="HTH merR-type" evidence="2">
    <location>
        <begin position="6"/>
        <end position="60"/>
    </location>
</feature>
<dbReference type="Pfam" id="PF00376">
    <property type="entry name" value="MerR"/>
    <property type="match status" value="1"/>
</dbReference>
<evidence type="ECO:0000259" key="2">
    <source>
        <dbReference type="PROSITE" id="PS50937"/>
    </source>
</evidence>
<dbReference type="InterPro" id="IPR047057">
    <property type="entry name" value="MerR_fam"/>
</dbReference>
<dbReference type="InterPro" id="IPR009061">
    <property type="entry name" value="DNA-bd_dom_put_sf"/>
</dbReference>
<evidence type="ECO:0000313" key="3">
    <source>
        <dbReference type="EMBL" id="OPG14868.1"/>
    </source>
</evidence>
<gene>
    <name evidence="3" type="ORF">B2M26_14875</name>
</gene>
<comment type="caution">
    <text evidence="3">The sequence shown here is derived from an EMBL/GenBank/DDBJ whole genome shotgun (WGS) entry which is preliminary data.</text>
</comment>
<keyword evidence="1" id="KW-0238">DNA-binding</keyword>
<dbReference type="CDD" id="cd01106">
    <property type="entry name" value="HTH_TipAL-Mta"/>
    <property type="match status" value="1"/>
</dbReference>
<proteinExistence type="predicted"/>
<accession>A0A1V4EQF0</accession>
<reference evidence="3 4" key="1">
    <citation type="submission" date="2017-02" db="EMBL/GenBank/DDBJ databases">
        <title>Draft genome of Acidibacillus ferrooxidans Huett2.</title>
        <authorList>
            <person name="Schopf S."/>
        </authorList>
    </citation>
    <scope>NUCLEOTIDE SEQUENCE [LARGE SCALE GENOMIC DNA]</scope>
    <source>
        <strain evidence="3 4">Huett2</strain>
    </source>
</reference>
<dbReference type="PRINTS" id="PR00040">
    <property type="entry name" value="HTHMERR"/>
</dbReference>
<dbReference type="GO" id="GO:0003700">
    <property type="term" value="F:DNA-binding transcription factor activity"/>
    <property type="evidence" value="ECO:0007669"/>
    <property type="project" value="InterPro"/>
</dbReference>
<dbReference type="AlphaFoldDB" id="A0A1V4EQF0"/>